<dbReference type="SFLD" id="SFLDG01017">
    <property type="entry name" value="Polyprenyl_Transferase_Like"/>
    <property type="match status" value="1"/>
</dbReference>
<keyword evidence="7" id="KW-1133">Transmembrane helix</keyword>
<keyword evidence="2 6" id="KW-0808">Transferase</keyword>
<dbReference type="InterPro" id="IPR008949">
    <property type="entry name" value="Isoprenoid_synthase_dom_sf"/>
</dbReference>
<comment type="pathway">
    <text evidence="5">Pheromone biosynthesis.</text>
</comment>
<dbReference type="PANTHER" id="PTHR11525">
    <property type="entry name" value="FARNESYL-PYROPHOSPHATE SYNTHETASE"/>
    <property type="match status" value="1"/>
</dbReference>
<protein>
    <recommendedName>
        <fullName evidence="9">Farnesyl diphosphate synthase</fullName>
    </recommendedName>
</protein>
<evidence type="ECO:0000256" key="4">
    <source>
        <dbReference type="ARBA" id="ARBA00022842"/>
    </source>
</evidence>
<name>A0A7S2UU78_9STRA</name>
<dbReference type="SFLD" id="SFLDS00005">
    <property type="entry name" value="Isoprenoid_Synthase_Type_I"/>
    <property type="match status" value="1"/>
</dbReference>
<keyword evidence="7" id="KW-0812">Transmembrane</keyword>
<dbReference type="EMBL" id="HBHR01003985">
    <property type="protein sequence ID" value="CAD9859330.1"/>
    <property type="molecule type" value="Transcribed_RNA"/>
</dbReference>
<evidence type="ECO:0000256" key="2">
    <source>
        <dbReference type="ARBA" id="ARBA00022679"/>
    </source>
</evidence>
<reference evidence="8" key="1">
    <citation type="submission" date="2021-01" db="EMBL/GenBank/DDBJ databases">
        <authorList>
            <person name="Corre E."/>
            <person name="Pelletier E."/>
            <person name="Niang G."/>
            <person name="Scheremetjew M."/>
            <person name="Finn R."/>
            <person name="Kale V."/>
            <person name="Holt S."/>
            <person name="Cochrane G."/>
            <person name="Meng A."/>
            <person name="Brown T."/>
            <person name="Cohen L."/>
        </authorList>
    </citation>
    <scope>NUCLEOTIDE SEQUENCE</scope>
    <source>
        <strain evidence="8">CCMP1661</strain>
    </source>
</reference>
<feature type="transmembrane region" description="Helical" evidence="7">
    <location>
        <begin position="28"/>
        <end position="45"/>
    </location>
</feature>
<dbReference type="PROSITE" id="PS00723">
    <property type="entry name" value="POLYPRENYL_SYNTHASE_1"/>
    <property type="match status" value="1"/>
</dbReference>
<dbReference type="GO" id="GO:0004337">
    <property type="term" value="F:(2E,6E)-farnesyl diphosphate synthase activity"/>
    <property type="evidence" value="ECO:0007669"/>
    <property type="project" value="TreeGrafter"/>
</dbReference>
<keyword evidence="3" id="KW-0479">Metal-binding</keyword>
<evidence type="ECO:0000256" key="6">
    <source>
        <dbReference type="RuleBase" id="RU004466"/>
    </source>
</evidence>
<comment type="cofactor">
    <cofactor evidence="1">
        <name>Mg(2+)</name>
        <dbReference type="ChEBI" id="CHEBI:18420"/>
    </cofactor>
</comment>
<dbReference type="GO" id="GO:0046872">
    <property type="term" value="F:metal ion binding"/>
    <property type="evidence" value="ECO:0007669"/>
    <property type="project" value="UniProtKB-KW"/>
</dbReference>
<dbReference type="Gene3D" id="1.10.600.10">
    <property type="entry name" value="Farnesyl Diphosphate Synthase"/>
    <property type="match status" value="1"/>
</dbReference>
<feature type="transmembrane region" description="Helical" evidence="7">
    <location>
        <begin position="52"/>
        <end position="75"/>
    </location>
</feature>
<evidence type="ECO:0000313" key="8">
    <source>
        <dbReference type="EMBL" id="CAD9859330.1"/>
    </source>
</evidence>
<dbReference type="GO" id="GO:0005737">
    <property type="term" value="C:cytoplasm"/>
    <property type="evidence" value="ECO:0007669"/>
    <property type="project" value="TreeGrafter"/>
</dbReference>
<evidence type="ECO:0000256" key="5">
    <source>
        <dbReference type="ARBA" id="ARBA00033740"/>
    </source>
</evidence>
<dbReference type="Pfam" id="PF00348">
    <property type="entry name" value="polyprenyl_synt"/>
    <property type="match status" value="1"/>
</dbReference>
<dbReference type="GO" id="GO:0004161">
    <property type="term" value="F:dimethylallyltranstransferase activity"/>
    <property type="evidence" value="ECO:0007669"/>
    <property type="project" value="TreeGrafter"/>
</dbReference>
<keyword evidence="4" id="KW-0460">Magnesium</keyword>
<dbReference type="GO" id="GO:0042811">
    <property type="term" value="P:pheromone biosynthetic process"/>
    <property type="evidence" value="ECO:0007669"/>
    <property type="project" value="UniProtKB-ARBA"/>
</dbReference>
<organism evidence="8">
    <name type="scientific">Fibrocapsa japonica</name>
    <dbReference type="NCBI Taxonomy" id="94617"/>
    <lineage>
        <taxon>Eukaryota</taxon>
        <taxon>Sar</taxon>
        <taxon>Stramenopiles</taxon>
        <taxon>Ochrophyta</taxon>
        <taxon>Raphidophyceae</taxon>
        <taxon>Chattonellales</taxon>
        <taxon>Chattonellaceae</taxon>
        <taxon>Fibrocapsa</taxon>
    </lineage>
</organism>
<evidence type="ECO:0008006" key="9">
    <source>
        <dbReference type="Google" id="ProtNLM"/>
    </source>
</evidence>
<evidence type="ECO:0000256" key="1">
    <source>
        <dbReference type="ARBA" id="ARBA00001946"/>
    </source>
</evidence>
<evidence type="ECO:0000256" key="7">
    <source>
        <dbReference type="SAM" id="Phobius"/>
    </source>
</evidence>
<dbReference type="SUPFAM" id="SSF48576">
    <property type="entry name" value="Terpenoid synthases"/>
    <property type="match status" value="1"/>
</dbReference>
<gene>
    <name evidence="8" type="ORF">FJAP1339_LOCUS1849</name>
</gene>
<dbReference type="InterPro" id="IPR000092">
    <property type="entry name" value="Polyprenyl_synt"/>
</dbReference>
<dbReference type="InterPro" id="IPR039702">
    <property type="entry name" value="FPS1-like"/>
</dbReference>
<dbReference type="GO" id="GO:0045337">
    <property type="term" value="P:farnesyl diphosphate biosynthetic process"/>
    <property type="evidence" value="ECO:0007669"/>
    <property type="project" value="TreeGrafter"/>
</dbReference>
<dbReference type="PROSITE" id="PS00444">
    <property type="entry name" value="POLYPRENYL_SYNTHASE_2"/>
    <property type="match status" value="1"/>
</dbReference>
<comment type="similarity">
    <text evidence="6">Belongs to the FPP/GGPP synthase family.</text>
</comment>
<sequence>MGQNQSTEGAIPGSAPGSGNVLEDLSELWPTAVASLATIFFLAFSPKVVGNFTSFFIIIGGVGFLVYTGTIASVLEVLSNMSLQEQLAHGAAVIAAHFFIGSQVYSLLGVDGWFKGKPKVLAMSKEQAQQEAKDNVTYPQTLPDDLKQAFDVCYISLAQELVNDLPSNYEMPQEVIDWISNMHDYNVKGGKLNRGRTVVEVHQRLAASTGVQKLSARELYRAAALGWCVEWLQAFFLVADDIMDDSETRRGQPCWYKKSDVKMIAINDSFLLESAVFRILKRHFGSEPYYAKLVDLFHEVIFQTELGQLLDLTSQPMTNDPHKHVVDLTRFTINRYQLIVKYKTAFYTFYLPLALGMITSGHGTASKLSLARNICCIIGEFFQIQDDYLDCFGDPKVTGKVGTDIQDNKCSWLVVQALSRADDKQKSILQNNYGQWNDSKVKKIKDLYVDMKLPELYKEYEEKTYTDVMKLIGDINDMPTEIFELAINKIYKRSK</sequence>
<keyword evidence="7" id="KW-0472">Membrane</keyword>
<accession>A0A7S2UU78</accession>
<proteinExistence type="inferred from homology"/>
<dbReference type="PANTHER" id="PTHR11525:SF0">
    <property type="entry name" value="FARNESYL PYROPHOSPHATE SYNTHASE"/>
    <property type="match status" value="1"/>
</dbReference>
<evidence type="ECO:0000256" key="3">
    <source>
        <dbReference type="ARBA" id="ARBA00022723"/>
    </source>
</evidence>
<dbReference type="CDD" id="cd00685">
    <property type="entry name" value="Trans_IPPS_HT"/>
    <property type="match status" value="1"/>
</dbReference>
<dbReference type="AlphaFoldDB" id="A0A7S2UU78"/>
<dbReference type="InterPro" id="IPR033749">
    <property type="entry name" value="Polyprenyl_synt_CS"/>
</dbReference>
<dbReference type="FunFam" id="1.10.600.10:FF:000021">
    <property type="entry name" value="Farnesyl pyrophosphate synthase"/>
    <property type="match status" value="1"/>
</dbReference>